<evidence type="ECO:0000256" key="6">
    <source>
        <dbReference type="PROSITE-ProRule" id="PRU00169"/>
    </source>
</evidence>
<dbReference type="STRING" id="138074.SYMBAF_40067"/>
<dbReference type="EC" id="2.7.13.3" evidence="2"/>
<evidence type="ECO:0000256" key="7">
    <source>
        <dbReference type="SAM" id="Phobius"/>
    </source>
</evidence>
<dbReference type="GeneID" id="93735786"/>
<evidence type="ECO:0000256" key="3">
    <source>
        <dbReference type="ARBA" id="ARBA00022553"/>
    </source>
</evidence>
<evidence type="ECO:0000256" key="1">
    <source>
        <dbReference type="ARBA" id="ARBA00000085"/>
    </source>
</evidence>
<keyword evidence="5" id="KW-0418">Kinase</keyword>
<dbReference type="Pfam" id="PF00512">
    <property type="entry name" value="HisKA"/>
    <property type="match status" value="1"/>
</dbReference>
<dbReference type="PRINTS" id="PR00344">
    <property type="entry name" value="BCTRLSENSOR"/>
</dbReference>
<dbReference type="SMART" id="SM00387">
    <property type="entry name" value="HATPase_c"/>
    <property type="match status" value="1"/>
</dbReference>
<evidence type="ECO:0000256" key="2">
    <source>
        <dbReference type="ARBA" id="ARBA00012438"/>
    </source>
</evidence>
<dbReference type="GO" id="GO:0000155">
    <property type="term" value="F:phosphorelay sensor kinase activity"/>
    <property type="evidence" value="ECO:0007669"/>
    <property type="project" value="InterPro"/>
</dbReference>
<keyword evidence="7" id="KW-0472">Membrane</keyword>
<dbReference type="Pfam" id="PF02518">
    <property type="entry name" value="HATPase_c"/>
    <property type="match status" value="1"/>
</dbReference>
<dbReference type="SUPFAM" id="SSF55874">
    <property type="entry name" value="ATPase domain of HSP90 chaperone/DNA topoisomerase II/histidine kinase"/>
    <property type="match status" value="1"/>
</dbReference>
<dbReference type="CDD" id="cd17546">
    <property type="entry name" value="REC_hyHK_CKI1_RcsC-like"/>
    <property type="match status" value="1"/>
</dbReference>
<dbReference type="InterPro" id="IPR001789">
    <property type="entry name" value="Sig_transdc_resp-reg_receiver"/>
</dbReference>
<dbReference type="SMART" id="SM00388">
    <property type="entry name" value="HisKA"/>
    <property type="match status" value="1"/>
</dbReference>
<evidence type="ECO:0000313" key="10">
    <source>
        <dbReference type="EMBL" id="QLH62351.1"/>
    </source>
</evidence>
<dbReference type="InterPro" id="IPR011006">
    <property type="entry name" value="CheY-like_superfamily"/>
</dbReference>
<evidence type="ECO:0000259" key="8">
    <source>
        <dbReference type="PROSITE" id="PS50109"/>
    </source>
</evidence>
<dbReference type="InterPro" id="IPR003661">
    <property type="entry name" value="HisK_dim/P_dom"/>
</dbReference>
<sequence length="433" mass="48943">MPILQTTPETYQRTIALNDFLQKRDKLRYLLVITWLLTITMSVCTYLYIKNISHALEKERNAVFSKNAFLAKVGHELRTSLQVIIGTVDNLTEVVNRDNNNDVQILNNATNKILRQIKDLTDYVRIDSGVIDITPSSFSIGDLIRDAVHDCNIIYGKTGVEIEFIIVQDFMITADKERTYQIIENLVSNAFKYTDKGSIKVSFDISDSNILKIYVRDTGIGIAQLNLAKIFIPFTRLIDSTSNVPGTGMGLAIVKGIVEAMGGKIQVESEVDHGTVFTTSIPLHSQPIKKKISKLDTKLSNNISAYEFTPKFEVLVIDDDGDVLTIIQKMITRMGHKCDITHSPERAIQKTLRKPYNIILTDLQMPCMTGIELIERIQKRGNMNNNTPIIIMTGYDINEFETKTPILKKPIRSAEMELIINTYVNKSHDHKTS</sequence>
<dbReference type="FunFam" id="3.30.565.10:FF:000006">
    <property type="entry name" value="Sensor histidine kinase WalK"/>
    <property type="match status" value="1"/>
</dbReference>
<keyword evidence="4" id="KW-0808">Transferase</keyword>
<evidence type="ECO:0000313" key="11">
    <source>
        <dbReference type="Proteomes" id="UP000042738"/>
    </source>
</evidence>
<dbReference type="SMART" id="SM00448">
    <property type="entry name" value="REC"/>
    <property type="match status" value="1"/>
</dbReference>
<name>A0A068ZAD5_9GAMM</name>
<dbReference type="Pfam" id="PF00072">
    <property type="entry name" value="Response_reg"/>
    <property type="match status" value="1"/>
</dbReference>
<keyword evidence="3 6" id="KW-0597">Phosphoprotein</keyword>
<dbReference type="Gene3D" id="1.10.287.130">
    <property type="match status" value="1"/>
</dbReference>
<keyword evidence="7" id="KW-1133">Transmembrane helix</keyword>
<dbReference type="InterPro" id="IPR036097">
    <property type="entry name" value="HisK_dim/P_sf"/>
</dbReference>
<keyword evidence="7" id="KW-0812">Transmembrane</keyword>
<evidence type="ECO:0000256" key="5">
    <source>
        <dbReference type="ARBA" id="ARBA00022777"/>
    </source>
</evidence>
<dbReference type="PROSITE" id="PS50110">
    <property type="entry name" value="RESPONSE_REGULATORY"/>
    <property type="match status" value="1"/>
</dbReference>
<dbReference type="PROSITE" id="PS50109">
    <property type="entry name" value="HIS_KIN"/>
    <property type="match status" value="1"/>
</dbReference>
<dbReference type="InterPro" id="IPR036890">
    <property type="entry name" value="HATPase_C_sf"/>
</dbReference>
<organism evidence="10 11">
    <name type="scientific">Serratia symbiotica</name>
    <dbReference type="NCBI Taxonomy" id="138074"/>
    <lineage>
        <taxon>Bacteria</taxon>
        <taxon>Pseudomonadati</taxon>
        <taxon>Pseudomonadota</taxon>
        <taxon>Gammaproteobacteria</taxon>
        <taxon>Enterobacterales</taxon>
        <taxon>Yersiniaceae</taxon>
        <taxon>Serratia</taxon>
    </lineage>
</organism>
<dbReference type="GO" id="GO:0009927">
    <property type="term" value="F:histidine phosphotransfer kinase activity"/>
    <property type="evidence" value="ECO:0007669"/>
    <property type="project" value="TreeGrafter"/>
</dbReference>
<protein>
    <recommendedName>
        <fullName evidence="2">histidine kinase</fullName>
        <ecNumber evidence="2">2.7.13.3</ecNumber>
    </recommendedName>
</protein>
<feature type="transmembrane region" description="Helical" evidence="7">
    <location>
        <begin position="29"/>
        <end position="49"/>
    </location>
</feature>
<dbReference type="InterPro" id="IPR003594">
    <property type="entry name" value="HATPase_dom"/>
</dbReference>
<dbReference type="GO" id="GO:0005886">
    <property type="term" value="C:plasma membrane"/>
    <property type="evidence" value="ECO:0007669"/>
    <property type="project" value="UniProtKB-ARBA"/>
</dbReference>
<dbReference type="InterPro" id="IPR005467">
    <property type="entry name" value="His_kinase_dom"/>
</dbReference>
<accession>A0A068ZAD5</accession>
<dbReference type="SUPFAM" id="SSF47384">
    <property type="entry name" value="Homodimeric domain of signal transducing histidine kinase"/>
    <property type="match status" value="1"/>
</dbReference>
<evidence type="ECO:0000259" key="9">
    <source>
        <dbReference type="PROSITE" id="PS50110"/>
    </source>
</evidence>
<dbReference type="EMBL" id="CP050855">
    <property type="protein sequence ID" value="QLH62351.1"/>
    <property type="molecule type" value="Genomic_DNA"/>
</dbReference>
<dbReference type="InterPro" id="IPR004358">
    <property type="entry name" value="Sig_transdc_His_kin-like_C"/>
</dbReference>
<proteinExistence type="predicted"/>
<gene>
    <name evidence="10" type="ORF">SYMBAF_04530</name>
</gene>
<dbReference type="Gene3D" id="3.40.50.2300">
    <property type="match status" value="1"/>
</dbReference>
<dbReference type="PANTHER" id="PTHR43047:SF72">
    <property type="entry name" value="OSMOSENSING HISTIDINE PROTEIN KINASE SLN1"/>
    <property type="match status" value="1"/>
</dbReference>
<dbReference type="AlphaFoldDB" id="A0A068ZAD5"/>
<feature type="domain" description="Response regulatory" evidence="9">
    <location>
        <begin position="313"/>
        <end position="424"/>
    </location>
</feature>
<dbReference type="SUPFAM" id="SSF52172">
    <property type="entry name" value="CheY-like"/>
    <property type="match status" value="1"/>
</dbReference>
<dbReference type="Proteomes" id="UP000042738">
    <property type="component" value="Chromosome"/>
</dbReference>
<dbReference type="Gene3D" id="3.30.565.10">
    <property type="entry name" value="Histidine kinase-like ATPase, C-terminal domain"/>
    <property type="match status" value="1"/>
</dbReference>
<reference evidence="10 11" key="1">
    <citation type="journal article" date="2014" name="Genome Announc.">
        <title>Whole-Genome Sequence of Serratia symbiotica Strain CWBI-2.3T, a Free-Living Symbiont of the Black Bean Aphid Aphis fabae.</title>
        <authorList>
            <person name="Foray V."/>
            <person name="Grigorescu A.S."/>
            <person name="Sabri A."/>
            <person name="Haubruge E."/>
            <person name="Lognay G."/>
            <person name="Francis F."/>
            <person name="Fauconnier M.L."/>
            <person name="Hance T."/>
            <person name="Thonart P."/>
        </authorList>
    </citation>
    <scope>NUCLEOTIDE SEQUENCE [LARGE SCALE GENOMIC DNA]</scope>
    <source>
        <strain evidence="10">CWBI-2.3</strain>
    </source>
</reference>
<evidence type="ECO:0000256" key="4">
    <source>
        <dbReference type="ARBA" id="ARBA00022679"/>
    </source>
</evidence>
<dbReference type="RefSeq" id="WP_152609134.1">
    <property type="nucleotide sequence ID" value="NZ_CP050855.1"/>
</dbReference>
<dbReference type="PANTHER" id="PTHR43047">
    <property type="entry name" value="TWO-COMPONENT HISTIDINE PROTEIN KINASE"/>
    <property type="match status" value="1"/>
</dbReference>
<feature type="modified residue" description="4-aspartylphosphate" evidence="6">
    <location>
        <position position="362"/>
    </location>
</feature>
<dbReference type="CDD" id="cd00082">
    <property type="entry name" value="HisKA"/>
    <property type="match status" value="1"/>
</dbReference>
<feature type="domain" description="Histidine kinase" evidence="8">
    <location>
        <begin position="72"/>
        <end position="285"/>
    </location>
</feature>
<comment type="catalytic activity">
    <reaction evidence="1">
        <text>ATP + protein L-histidine = ADP + protein N-phospho-L-histidine.</text>
        <dbReference type="EC" id="2.7.13.3"/>
    </reaction>
</comment>